<sequence length="180" mass="20636">MFSDIVHRNVSYYLPKFKNYGWMLVSRALHCIVDGVARDCVILELLMVILLGTDQEWITNKLTTLCVSYIVTLLTYVLSYFFSSYGYHTRVITTFSHNIHFRIVECGVPILYRMTTNRQGRAPIHMATTPQFGLHSQHKHKRKQLHNLGNAACQVGPNLKGIKKTHFSEPTYLGSSSTQQ</sequence>
<evidence type="ECO:0000313" key="2">
    <source>
        <dbReference type="EMBL" id="RDY11315.1"/>
    </source>
</evidence>
<comment type="caution">
    <text evidence="2">The sequence shown here is derived from an EMBL/GenBank/DDBJ whole genome shotgun (WGS) entry which is preliminary data.</text>
</comment>
<evidence type="ECO:0000313" key="3">
    <source>
        <dbReference type="Proteomes" id="UP000257109"/>
    </source>
</evidence>
<keyword evidence="1" id="KW-0812">Transmembrane</keyword>
<accession>A0A371I8G3</accession>
<keyword evidence="1" id="KW-1133">Transmembrane helix</keyword>
<proteinExistence type="predicted"/>
<name>A0A371I8G3_MUCPR</name>
<protein>
    <submittedName>
        <fullName evidence="2">Uncharacterized protein</fullName>
    </submittedName>
</protein>
<keyword evidence="3" id="KW-1185">Reference proteome</keyword>
<organism evidence="2 3">
    <name type="scientific">Mucuna pruriens</name>
    <name type="common">Velvet bean</name>
    <name type="synonym">Dolichos pruriens</name>
    <dbReference type="NCBI Taxonomy" id="157652"/>
    <lineage>
        <taxon>Eukaryota</taxon>
        <taxon>Viridiplantae</taxon>
        <taxon>Streptophyta</taxon>
        <taxon>Embryophyta</taxon>
        <taxon>Tracheophyta</taxon>
        <taxon>Spermatophyta</taxon>
        <taxon>Magnoliopsida</taxon>
        <taxon>eudicotyledons</taxon>
        <taxon>Gunneridae</taxon>
        <taxon>Pentapetalae</taxon>
        <taxon>rosids</taxon>
        <taxon>fabids</taxon>
        <taxon>Fabales</taxon>
        <taxon>Fabaceae</taxon>
        <taxon>Papilionoideae</taxon>
        <taxon>50 kb inversion clade</taxon>
        <taxon>NPAAA clade</taxon>
        <taxon>indigoferoid/millettioid clade</taxon>
        <taxon>Phaseoleae</taxon>
        <taxon>Mucuna</taxon>
    </lineage>
</organism>
<dbReference type="AlphaFoldDB" id="A0A371I8G3"/>
<dbReference type="EMBL" id="QJKJ01000665">
    <property type="protein sequence ID" value="RDY11315.1"/>
    <property type="molecule type" value="Genomic_DNA"/>
</dbReference>
<dbReference type="Proteomes" id="UP000257109">
    <property type="component" value="Unassembled WGS sequence"/>
</dbReference>
<feature type="transmembrane region" description="Helical" evidence="1">
    <location>
        <begin position="62"/>
        <end position="82"/>
    </location>
</feature>
<feature type="non-terminal residue" evidence="2">
    <location>
        <position position="1"/>
    </location>
</feature>
<keyword evidence="1" id="KW-0472">Membrane</keyword>
<evidence type="ECO:0000256" key="1">
    <source>
        <dbReference type="SAM" id="Phobius"/>
    </source>
</evidence>
<gene>
    <name evidence="2" type="ORF">CR513_04044</name>
</gene>
<reference evidence="2" key="1">
    <citation type="submission" date="2018-05" db="EMBL/GenBank/DDBJ databases">
        <title>Draft genome of Mucuna pruriens seed.</title>
        <authorList>
            <person name="Nnadi N.E."/>
            <person name="Vos R."/>
            <person name="Hasami M.H."/>
            <person name="Devisetty U.K."/>
            <person name="Aguiy J.C."/>
        </authorList>
    </citation>
    <scope>NUCLEOTIDE SEQUENCE [LARGE SCALE GENOMIC DNA]</scope>
    <source>
        <strain evidence="2">JCA_2017</strain>
    </source>
</reference>